<proteinExistence type="predicted"/>
<dbReference type="PANTHER" id="PTHR12526">
    <property type="entry name" value="GLYCOSYLTRANSFERASE"/>
    <property type="match status" value="1"/>
</dbReference>
<dbReference type="AlphaFoldDB" id="N6VVU4"/>
<evidence type="ECO:0000259" key="2">
    <source>
        <dbReference type="Pfam" id="PF13439"/>
    </source>
</evidence>
<dbReference type="EMBL" id="APLQ01000014">
    <property type="protein sequence ID" value="ENO14305.1"/>
    <property type="molecule type" value="Genomic_DNA"/>
</dbReference>
<dbReference type="PANTHER" id="PTHR12526:SF637">
    <property type="entry name" value="GLYCOSYLTRANSFERASE EPSF-RELATED"/>
    <property type="match status" value="1"/>
</dbReference>
<protein>
    <submittedName>
        <fullName evidence="3">Glycosyltransferase</fullName>
    </submittedName>
</protein>
<reference evidence="3 4" key="1">
    <citation type="journal article" date="2013" name="Genome Announc.">
        <title>Genome Sequence of the Polycyclic Aromatic Hydrocarbon-Degrading Bacterium Strain Marinobacter nanhaiticus D15-8WT.</title>
        <authorList>
            <person name="Cui Z."/>
            <person name="Gao W."/>
            <person name="Li Q."/>
            <person name="Xu G."/>
            <person name="Zheng L."/>
        </authorList>
    </citation>
    <scope>NUCLEOTIDE SEQUENCE [LARGE SCALE GENOMIC DNA]</scope>
    <source>
        <strain evidence="3 4">D15-8W</strain>
    </source>
</reference>
<dbReference type="eggNOG" id="COG0438">
    <property type="taxonomic scope" value="Bacteria"/>
</dbReference>
<dbReference type="GO" id="GO:1901135">
    <property type="term" value="P:carbohydrate derivative metabolic process"/>
    <property type="evidence" value="ECO:0007669"/>
    <property type="project" value="UniProtKB-ARBA"/>
</dbReference>
<dbReference type="InterPro" id="IPR001296">
    <property type="entry name" value="Glyco_trans_1"/>
</dbReference>
<dbReference type="HOGENOM" id="CLU_009583_0_3_6"/>
<feature type="domain" description="Glycosyltransferase subfamily 4-like N-terminal" evidence="2">
    <location>
        <begin position="14"/>
        <end position="171"/>
    </location>
</feature>
<sequence length="359" mass="39746">MKPTILHVIDTTGPGGAETVFLELAEECTKRGYGSVAVIRGPGWVESQLQKRSIKYYVRDCKGSLNFKFLWELAKIARREKVTHIQSHLLGSNVYASLLGLLLRIPVTATFHGHVDISEKERLRNLKLGIIRAGARYTIAVTEDLRQTIAQSSSSWYQLKPIVIPNGVDTSLLEKLPLRTPEAAETRLAFGCLGNVRPAKNYRLAVDFIGHLKLKGVDSRLVIAGDDTKPQALELKEYVKSKGLADRVEFLGFIDDVPGFFSSIDIFLMTSSSEGHPLALTQALAAGKPVLSTKNGVEKIIPEPLIFLSGEHSPEALSEAGNRLQEADRLPELLTQARAFVRENYSLDAMFTRYIELYG</sequence>
<evidence type="ECO:0000259" key="1">
    <source>
        <dbReference type="Pfam" id="PF00534"/>
    </source>
</evidence>
<dbReference type="OrthoDB" id="9775208at2"/>
<keyword evidence="3" id="KW-0808">Transferase</keyword>
<dbReference type="PATRIC" id="fig|626887.3.peg.4591"/>
<dbReference type="CDD" id="cd03801">
    <property type="entry name" value="GT4_PimA-like"/>
    <property type="match status" value="1"/>
</dbReference>
<dbReference type="InterPro" id="IPR028098">
    <property type="entry name" value="Glyco_trans_4-like_N"/>
</dbReference>
<dbReference type="GO" id="GO:0016757">
    <property type="term" value="F:glycosyltransferase activity"/>
    <property type="evidence" value="ECO:0007669"/>
    <property type="project" value="InterPro"/>
</dbReference>
<evidence type="ECO:0000313" key="3">
    <source>
        <dbReference type="EMBL" id="ENO14305.1"/>
    </source>
</evidence>
<comment type="caution">
    <text evidence="3">The sequence shown here is derived from an EMBL/GenBank/DDBJ whole genome shotgun (WGS) entry which is preliminary data.</text>
</comment>
<accession>N6VVU4</accession>
<dbReference type="SUPFAM" id="SSF53756">
    <property type="entry name" value="UDP-Glycosyltransferase/glycogen phosphorylase"/>
    <property type="match status" value="1"/>
</dbReference>
<organism evidence="3 4">
    <name type="scientific">Marinobacter nanhaiticus D15-8W</name>
    <dbReference type="NCBI Taxonomy" id="626887"/>
    <lineage>
        <taxon>Bacteria</taxon>
        <taxon>Pseudomonadati</taxon>
        <taxon>Pseudomonadota</taxon>
        <taxon>Gammaproteobacteria</taxon>
        <taxon>Pseudomonadales</taxon>
        <taxon>Marinobacteraceae</taxon>
        <taxon>Marinobacter</taxon>
    </lineage>
</organism>
<gene>
    <name evidence="3" type="ORF">J057_22965</name>
</gene>
<dbReference type="STRING" id="626887.J057_22965"/>
<keyword evidence="4" id="KW-1185">Reference proteome</keyword>
<evidence type="ECO:0000313" key="4">
    <source>
        <dbReference type="Proteomes" id="UP000013165"/>
    </source>
</evidence>
<dbReference type="RefSeq" id="WP_004582524.1">
    <property type="nucleotide sequence ID" value="NZ_AP028878.1"/>
</dbReference>
<feature type="domain" description="Glycosyl transferase family 1" evidence="1">
    <location>
        <begin position="184"/>
        <end position="330"/>
    </location>
</feature>
<dbReference type="Gene3D" id="3.40.50.2000">
    <property type="entry name" value="Glycogen Phosphorylase B"/>
    <property type="match status" value="2"/>
</dbReference>
<dbReference type="Pfam" id="PF13439">
    <property type="entry name" value="Glyco_transf_4"/>
    <property type="match status" value="1"/>
</dbReference>
<dbReference type="Pfam" id="PF00534">
    <property type="entry name" value="Glycos_transf_1"/>
    <property type="match status" value="1"/>
</dbReference>
<dbReference type="Proteomes" id="UP000013165">
    <property type="component" value="Unassembled WGS sequence"/>
</dbReference>
<name>N6VVU4_9GAMM</name>